<evidence type="ECO:0000256" key="1">
    <source>
        <dbReference type="SAM" id="MobiDB-lite"/>
    </source>
</evidence>
<evidence type="ECO:0000313" key="3">
    <source>
        <dbReference type="EMBL" id="GFG34607.1"/>
    </source>
</evidence>
<keyword evidence="2" id="KW-1133">Transmembrane helix</keyword>
<evidence type="ECO:0000256" key="2">
    <source>
        <dbReference type="SAM" id="Phobius"/>
    </source>
</evidence>
<comment type="caution">
    <text evidence="3">The sequence shown here is derived from an EMBL/GenBank/DDBJ whole genome shotgun (WGS) entry which is preliminary data.</text>
</comment>
<feature type="compositionally biased region" description="Polar residues" evidence="1">
    <location>
        <begin position="25"/>
        <end position="47"/>
    </location>
</feature>
<accession>A0A6L2PXV1</accession>
<keyword evidence="2" id="KW-0812">Transmembrane</keyword>
<dbReference type="EMBL" id="BLKM01000498">
    <property type="protein sequence ID" value="GFG34607.1"/>
    <property type="molecule type" value="Genomic_DNA"/>
</dbReference>
<name>A0A6L2PXV1_COPFO</name>
<feature type="transmembrane region" description="Helical" evidence="2">
    <location>
        <begin position="114"/>
        <end position="141"/>
    </location>
</feature>
<reference evidence="4" key="1">
    <citation type="submission" date="2020-01" db="EMBL/GenBank/DDBJ databases">
        <title>Draft genome sequence of the Termite Coptotermes fromosanus.</title>
        <authorList>
            <person name="Itakura S."/>
            <person name="Yosikawa Y."/>
            <person name="Umezawa K."/>
        </authorList>
    </citation>
    <scope>NUCLEOTIDE SEQUENCE [LARGE SCALE GENOMIC DNA]</scope>
</reference>
<feature type="region of interest" description="Disordered" evidence="1">
    <location>
        <begin position="225"/>
        <end position="252"/>
    </location>
</feature>
<keyword evidence="2" id="KW-0472">Membrane</keyword>
<dbReference type="Proteomes" id="UP000502823">
    <property type="component" value="Unassembled WGS sequence"/>
</dbReference>
<feature type="region of interest" description="Disordered" evidence="1">
    <location>
        <begin position="1"/>
        <end position="51"/>
    </location>
</feature>
<proteinExistence type="predicted"/>
<gene>
    <name evidence="3" type="ORF">Cfor_01938</name>
</gene>
<evidence type="ECO:0000313" key="4">
    <source>
        <dbReference type="Proteomes" id="UP000502823"/>
    </source>
</evidence>
<dbReference type="OrthoDB" id="7042322at2759"/>
<protein>
    <submittedName>
        <fullName evidence="3">Uncharacterized protein</fullName>
    </submittedName>
</protein>
<dbReference type="AlphaFoldDB" id="A0A6L2PXV1"/>
<dbReference type="InParanoid" id="A0A6L2PXV1"/>
<keyword evidence="4" id="KW-1185">Reference proteome</keyword>
<organism evidence="3 4">
    <name type="scientific">Coptotermes formosanus</name>
    <name type="common">Formosan subterranean termite</name>
    <dbReference type="NCBI Taxonomy" id="36987"/>
    <lineage>
        <taxon>Eukaryota</taxon>
        <taxon>Metazoa</taxon>
        <taxon>Ecdysozoa</taxon>
        <taxon>Arthropoda</taxon>
        <taxon>Hexapoda</taxon>
        <taxon>Insecta</taxon>
        <taxon>Pterygota</taxon>
        <taxon>Neoptera</taxon>
        <taxon>Polyneoptera</taxon>
        <taxon>Dictyoptera</taxon>
        <taxon>Blattodea</taxon>
        <taxon>Blattoidea</taxon>
        <taxon>Termitoidae</taxon>
        <taxon>Rhinotermitidae</taxon>
        <taxon>Coptotermes</taxon>
    </lineage>
</organism>
<dbReference type="FunCoup" id="A0A6L2PXV1">
    <property type="interactions" value="3"/>
</dbReference>
<sequence length="252" mass="29124">MASGKVVPQRRGEVLDHETGEPVQHAQTTCRTNAETGEMEQTPSSNIHSERRRPFQVPKKALHNYHQLKPQTDDNDQMLELVNILSDSNATCEYYYPVSIEQKFLNDTYKFSPVIFLLPTLFLFPFPAWLTVFSIIVELFLHTWAHKTNKYYKGSHMRYRSPLHVLTSQFCALCKSKRNMKKISRLQDARALKVYSRKPKYCTYVERLLETGPLRQGIWQIPAMTDDNSVPSEKRPKPRGPSTGPPGRLETL</sequence>
<feature type="compositionally biased region" description="Basic and acidic residues" evidence="1">
    <location>
        <begin position="10"/>
        <end position="20"/>
    </location>
</feature>